<organism evidence="1 2">
    <name type="scientific">Phaeosphaeria nodorum (strain SN15 / ATCC MYA-4574 / FGSC 10173)</name>
    <name type="common">Glume blotch fungus</name>
    <name type="synonym">Parastagonospora nodorum</name>
    <dbReference type="NCBI Taxonomy" id="321614"/>
    <lineage>
        <taxon>Eukaryota</taxon>
        <taxon>Fungi</taxon>
        <taxon>Dikarya</taxon>
        <taxon>Ascomycota</taxon>
        <taxon>Pezizomycotina</taxon>
        <taxon>Dothideomycetes</taxon>
        <taxon>Pleosporomycetidae</taxon>
        <taxon>Pleosporales</taxon>
        <taxon>Pleosporineae</taxon>
        <taxon>Phaeosphaeriaceae</taxon>
        <taxon>Parastagonospora</taxon>
    </lineage>
</organism>
<name>A0A7U2F5J5_PHANO</name>
<evidence type="ECO:0000313" key="1">
    <source>
        <dbReference type="EMBL" id="QRC98886.1"/>
    </source>
</evidence>
<proteinExistence type="predicted"/>
<dbReference type="EMBL" id="CP069031">
    <property type="protein sequence ID" value="QRC98886.1"/>
    <property type="molecule type" value="Genomic_DNA"/>
</dbReference>
<sequence length="56" mass="6459">MRRGYCLIMSHHCSASVRPRRTSDDSLPPFGNQGQRRLACVARSKRWISTLVKMHC</sequence>
<keyword evidence="2" id="KW-1185">Reference proteome</keyword>
<dbReference type="VEuPathDB" id="FungiDB:JI435_412740"/>
<gene>
    <name evidence="1" type="ORF">JI435_412740</name>
</gene>
<dbReference type="AlphaFoldDB" id="A0A7U2F5J5"/>
<protein>
    <submittedName>
        <fullName evidence="1">Uncharacterized protein</fullName>
    </submittedName>
</protein>
<evidence type="ECO:0000313" key="2">
    <source>
        <dbReference type="Proteomes" id="UP000663193"/>
    </source>
</evidence>
<accession>A0A7U2F5J5</accession>
<dbReference type="Proteomes" id="UP000663193">
    <property type="component" value="Chromosome 9"/>
</dbReference>
<reference evidence="2" key="1">
    <citation type="journal article" date="2021" name="BMC Genomics">
        <title>Chromosome-level genome assembly and manually-curated proteome of model necrotroph Parastagonospora nodorum Sn15 reveals a genome-wide trove of candidate effector homologs, and redundancy of virulence-related functions within an accessory chromosome.</title>
        <authorList>
            <person name="Bertazzoni S."/>
            <person name="Jones D.A.B."/>
            <person name="Phan H.T."/>
            <person name="Tan K.-C."/>
            <person name="Hane J.K."/>
        </authorList>
    </citation>
    <scope>NUCLEOTIDE SEQUENCE [LARGE SCALE GENOMIC DNA]</scope>
    <source>
        <strain evidence="2">SN15 / ATCC MYA-4574 / FGSC 10173)</strain>
    </source>
</reference>